<gene>
    <name evidence="2" type="ORF">PACLA_8A057695</name>
    <name evidence="1" type="ORF">PACLA_8A068792</name>
</gene>
<name>A0A6S7HB10_PARCT</name>
<dbReference type="Proteomes" id="UP001152795">
    <property type="component" value="Unassembled WGS sequence"/>
</dbReference>
<sequence length="116" mass="13567">MAARNRLYIPNLEEFFNDFFQLIQQCSNCIQENSNGRLAEFLGRRLEEYQRSLRVMYGRLRDFRNNTPDLLNDFEQILDVVSRILKGTWNYFIAMILATSPENNALCTTVNHGLVG</sequence>
<organism evidence="1 3">
    <name type="scientific">Paramuricea clavata</name>
    <name type="common">Red gorgonian</name>
    <name type="synonym">Violescent sea-whip</name>
    <dbReference type="NCBI Taxonomy" id="317549"/>
    <lineage>
        <taxon>Eukaryota</taxon>
        <taxon>Metazoa</taxon>
        <taxon>Cnidaria</taxon>
        <taxon>Anthozoa</taxon>
        <taxon>Octocorallia</taxon>
        <taxon>Malacalcyonacea</taxon>
        <taxon>Plexauridae</taxon>
        <taxon>Paramuricea</taxon>
    </lineage>
</organism>
<dbReference type="EMBL" id="CACRXK020004070">
    <property type="protein sequence ID" value="CAB4001376.1"/>
    <property type="molecule type" value="Genomic_DNA"/>
</dbReference>
<evidence type="ECO:0000313" key="3">
    <source>
        <dbReference type="Proteomes" id="UP001152795"/>
    </source>
</evidence>
<dbReference type="EMBL" id="CACRXK020017224">
    <property type="protein sequence ID" value="CAB4030911.1"/>
    <property type="molecule type" value="Genomic_DNA"/>
</dbReference>
<protein>
    <submittedName>
        <fullName evidence="1">Uncharacterized protein</fullName>
    </submittedName>
</protein>
<evidence type="ECO:0000313" key="1">
    <source>
        <dbReference type="EMBL" id="CAB4001376.1"/>
    </source>
</evidence>
<accession>A0A6S7HB10</accession>
<dbReference type="OrthoDB" id="5969991at2759"/>
<dbReference type="AlphaFoldDB" id="A0A6S7HB10"/>
<reference evidence="1" key="1">
    <citation type="submission" date="2020-04" db="EMBL/GenBank/DDBJ databases">
        <authorList>
            <person name="Alioto T."/>
            <person name="Alioto T."/>
            <person name="Gomez Garrido J."/>
        </authorList>
    </citation>
    <scope>NUCLEOTIDE SEQUENCE</scope>
    <source>
        <strain evidence="1">A484AB</strain>
    </source>
</reference>
<proteinExistence type="predicted"/>
<evidence type="ECO:0000313" key="2">
    <source>
        <dbReference type="EMBL" id="CAB4030911.1"/>
    </source>
</evidence>
<comment type="caution">
    <text evidence="1">The sequence shown here is derived from an EMBL/GenBank/DDBJ whole genome shotgun (WGS) entry which is preliminary data.</text>
</comment>
<keyword evidence="3" id="KW-1185">Reference proteome</keyword>